<evidence type="ECO:0000259" key="7">
    <source>
        <dbReference type="PROSITE" id="PS50850"/>
    </source>
</evidence>
<feature type="transmembrane region" description="Helical" evidence="6">
    <location>
        <begin position="445"/>
        <end position="466"/>
    </location>
</feature>
<keyword evidence="3 6" id="KW-1133">Transmembrane helix</keyword>
<dbReference type="Proteomes" id="UP001056455">
    <property type="component" value="Chromosome"/>
</dbReference>
<name>A0ABY4YQP2_9MICO</name>
<dbReference type="InterPro" id="IPR036259">
    <property type="entry name" value="MFS_trans_sf"/>
</dbReference>
<keyword evidence="4 6" id="KW-0472">Membrane</keyword>
<dbReference type="SUPFAM" id="SSF103473">
    <property type="entry name" value="MFS general substrate transporter"/>
    <property type="match status" value="1"/>
</dbReference>
<feature type="transmembrane region" description="Helical" evidence="6">
    <location>
        <begin position="157"/>
        <end position="179"/>
    </location>
</feature>
<comment type="subcellular location">
    <subcellularLocation>
        <location evidence="1">Cell membrane</location>
        <topology evidence="1">Multi-pass membrane protein</topology>
    </subcellularLocation>
</comment>
<feature type="transmembrane region" description="Helical" evidence="6">
    <location>
        <begin position="224"/>
        <end position="242"/>
    </location>
</feature>
<dbReference type="EMBL" id="CP099489">
    <property type="protein sequence ID" value="USQ78590.1"/>
    <property type="molecule type" value="Genomic_DNA"/>
</dbReference>
<feature type="transmembrane region" description="Helical" evidence="6">
    <location>
        <begin position="312"/>
        <end position="333"/>
    </location>
</feature>
<evidence type="ECO:0000256" key="5">
    <source>
        <dbReference type="SAM" id="MobiDB-lite"/>
    </source>
</evidence>
<feature type="transmembrane region" description="Helical" evidence="6">
    <location>
        <begin position="345"/>
        <end position="369"/>
    </location>
</feature>
<feature type="transmembrane region" description="Helical" evidence="6">
    <location>
        <begin position="72"/>
        <end position="93"/>
    </location>
</feature>
<feature type="transmembrane region" description="Helical" evidence="6">
    <location>
        <begin position="414"/>
        <end position="439"/>
    </location>
</feature>
<evidence type="ECO:0000256" key="3">
    <source>
        <dbReference type="ARBA" id="ARBA00022989"/>
    </source>
</evidence>
<dbReference type="Pfam" id="PF07690">
    <property type="entry name" value="MFS_1"/>
    <property type="match status" value="1"/>
</dbReference>
<feature type="region of interest" description="Disordered" evidence="5">
    <location>
        <begin position="1"/>
        <end position="27"/>
    </location>
</feature>
<evidence type="ECO:0000256" key="1">
    <source>
        <dbReference type="ARBA" id="ARBA00004651"/>
    </source>
</evidence>
<dbReference type="InterPro" id="IPR011701">
    <property type="entry name" value="MFS"/>
</dbReference>
<gene>
    <name evidence="8" type="ORF">NF556_13220</name>
</gene>
<reference evidence="8" key="1">
    <citation type="submission" date="2022-06" db="EMBL/GenBank/DDBJ databases">
        <title>Ornithinimicrobium HY1793.</title>
        <authorList>
            <person name="Huang Y."/>
        </authorList>
    </citation>
    <scope>NUCLEOTIDE SEQUENCE</scope>
    <source>
        <strain evidence="8">HY1793</strain>
    </source>
</reference>
<feature type="compositionally biased region" description="Basic and acidic residues" evidence="5">
    <location>
        <begin position="1"/>
        <end position="11"/>
    </location>
</feature>
<dbReference type="PROSITE" id="PS50850">
    <property type="entry name" value="MFS"/>
    <property type="match status" value="1"/>
</dbReference>
<dbReference type="PANTHER" id="PTHR23501:SF154">
    <property type="entry name" value="MULTIDRUG-EFFLUX TRANSPORTER RV1634-RELATED"/>
    <property type="match status" value="1"/>
</dbReference>
<dbReference type="RefSeq" id="WP_252591388.1">
    <property type="nucleotide sequence ID" value="NZ_CP099489.1"/>
</dbReference>
<protein>
    <submittedName>
        <fullName evidence="8">MFS transporter</fullName>
    </submittedName>
</protein>
<feature type="transmembrane region" description="Helical" evidence="6">
    <location>
        <begin position="248"/>
        <end position="266"/>
    </location>
</feature>
<feature type="transmembrane region" description="Helical" evidence="6">
    <location>
        <begin position="100"/>
        <end position="124"/>
    </location>
</feature>
<feature type="compositionally biased region" description="Low complexity" evidence="5">
    <location>
        <begin position="14"/>
        <end position="27"/>
    </location>
</feature>
<accession>A0ABY4YQP2</accession>
<evidence type="ECO:0000313" key="9">
    <source>
        <dbReference type="Proteomes" id="UP001056455"/>
    </source>
</evidence>
<proteinExistence type="predicted"/>
<feature type="transmembrane region" description="Helical" evidence="6">
    <location>
        <begin position="278"/>
        <end position="300"/>
    </location>
</feature>
<dbReference type="PANTHER" id="PTHR23501">
    <property type="entry name" value="MAJOR FACILITATOR SUPERFAMILY"/>
    <property type="match status" value="1"/>
</dbReference>
<dbReference type="Gene3D" id="1.20.1250.20">
    <property type="entry name" value="MFS general substrate transporter like domains"/>
    <property type="match status" value="1"/>
</dbReference>
<keyword evidence="9" id="KW-1185">Reference proteome</keyword>
<evidence type="ECO:0000256" key="4">
    <source>
        <dbReference type="ARBA" id="ARBA00023136"/>
    </source>
</evidence>
<feature type="transmembrane region" description="Helical" evidence="6">
    <location>
        <begin position="30"/>
        <end position="52"/>
    </location>
</feature>
<feature type="transmembrane region" description="Helical" evidence="6">
    <location>
        <begin position="130"/>
        <end position="150"/>
    </location>
</feature>
<organism evidence="8 9">
    <name type="scientific">Ornithinimicrobium faecis</name>
    <dbReference type="NCBI Taxonomy" id="2934158"/>
    <lineage>
        <taxon>Bacteria</taxon>
        <taxon>Bacillati</taxon>
        <taxon>Actinomycetota</taxon>
        <taxon>Actinomycetes</taxon>
        <taxon>Micrococcales</taxon>
        <taxon>Ornithinimicrobiaceae</taxon>
        <taxon>Ornithinimicrobium</taxon>
    </lineage>
</organism>
<sequence>MIFRSTDRSTDRPAGGSTAADGSGSRPGGAAAATLAAALLMVELVAACQSYLTTTITPLMAHDLQAQDGYGLLVASTEAAMFLTMPLGAALLSRWPAARMLAWLTPVVVAGGVLSALAPTFTLFLSGRVLAALAAGALMTVSLSALATALPPSWRRLVLAGYALVWLVASVVGPVYAGWAASVIGWRWALVAYLPLFLAARAVVILRLRELDRAEQGGREPLRLLPALGLAGGITLVSLWGTSLPGTVVAGAGVVLVLMAAARILPGGTFRARAGRPAAILLMGLLCAVYFGGHAVVAITAHDLLGRDAGDLALLLGAGGVAWSVLGVVCGRWPARRATAYRWRVAGSAALLATGFATLALSLVAGSGVGWELHLLGWTLSGAGMGLSYVDTLNRVLDEPAEPDGIGTSVAAQALVMAEAIGTALVATVTASAIAWVVAAPDQRVMASAGIYGGLGLLALLMVPLARRA</sequence>
<evidence type="ECO:0000256" key="6">
    <source>
        <dbReference type="SAM" id="Phobius"/>
    </source>
</evidence>
<feature type="transmembrane region" description="Helical" evidence="6">
    <location>
        <begin position="185"/>
        <end position="204"/>
    </location>
</feature>
<feature type="domain" description="Major facilitator superfamily (MFS) profile" evidence="7">
    <location>
        <begin position="29"/>
        <end position="469"/>
    </location>
</feature>
<keyword evidence="2 6" id="KW-0812">Transmembrane</keyword>
<evidence type="ECO:0000313" key="8">
    <source>
        <dbReference type="EMBL" id="USQ78590.1"/>
    </source>
</evidence>
<evidence type="ECO:0000256" key="2">
    <source>
        <dbReference type="ARBA" id="ARBA00022692"/>
    </source>
</evidence>
<dbReference type="InterPro" id="IPR020846">
    <property type="entry name" value="MFS_dom"/>
</dbReference>